<dbReference type="GO" id="GO:0006749">
    <property type="term" value="P:glutathione metabolic process"/>
    <property type="evidence" value="ECO:0007669"/>
    <property type="project" value="TreeGrafter"/>
</dbReference>
<dbReference type="SUPFAM" id="SSF47616">
    <property type="entry name" value="GST C-terminal domain-like"/>
    <property type="match status" value="1"/>
</dbReference>
<comment type="similarity">
    <text evidence="1">Belongs to the GST superfamily. Zeta family.</text>
</comment>
<gene>
    <name evidence="4" type="ORF">AX777_20600</name>
</gene>
<dbReference type="PROSITE" id="PS50404">
    <property type="entry name" value="GST_NTER"/>
    <property type="match status" value="1"/>
</dbReference>
<comment type="caution">
    <text evidence="4">The sequence shown here is derived from an EMBL/GenBank/DDBJ whole genome shotgun (WGS) entry which is preliminary data.</text>
</comment>
<evidence type="ECO:0000259" key="2">
    <source>
        <dbReference type="PROSITE" id="PS50404"/>
    </source>
</evidence>
<dbReference type="GO" id="GO:0006559">
    <property type="term" value="P:L-phenylalanine catabolic process"/>
    <property type="evidence" value="ECO:0007669"/>
    <property type="project" value="TreeGrafter"/>
</dbReference>
<keyword evidence="4" id="KW-0413">Isomerase</keyword>
<feature type="domain" description="GST N-terminal" evidence="2">
    <location>
        <begin position="1"/>
        <end position="80"/>
    </location>
</feature>
<dbReference type="AlphaFoldDB" id="A0A177JV42"/>
<dbReference type="InterPro" id="IPR010987">
    <property type="entry name" value="Glutathione-S-Trfase_C-like"/>
</dbReference>
<accession>A0A177JV42</accession>
<dbReference type="PANTHER" id="PTHR42673:SF21">
    <property type="entry name" value="GLUTATHIONE S-TRANSFERASE YFCF"/>
    <property type="match status" value="1"/>
</dbReference>
<dbReference type="InterPro" id="IPR034330">
    <property type="entry name" value="GST_Zeta_C"/>
</dbReference>
<proteinExistence type="inferred from homology"/>
<dbReference type="PANTHER" id="PTHR42673">
    <property type="entry name" value="MALEYLACETOACETATE ISOMERASE"/>
    <property type="match status" value="1"/>
</dbReference>
<dbReference type="CDD" id="cd03042">
    <property type="entry name" value="GST_N_Zeta"/>
    <property type="match status" value="1"/>
</dbReference>
<name>A0A177JV42_SPHYA</name>
<evidence type="ECO:0000313" key="5">
    <source>
        <dbReference type="Proteomes" id="UP000077262"/>
    </source>
</evidence>
<evidence type="ECO:0000313" key="4">
    <source>
        <dbReference type="EMBL" id="OAH44727.1"/>
    </source>
</evidence>
<dbReference type="GO" id="GO:0005737">
    <property type="term" value="C:cytoplasm"/>
    <property type="evidence" value="ECO:0007669"/>
    <property type="project" value="InterPro"/>
</dbReference>
<dbReference type="SFLD" id="SFLDS00019">
    <property type="entry name" value="Glutathione_Transferase_(cytos"/>
    <property type="match status" value="1"/>
</dbReference>
<dbReference type="Gene3D" id="1.20.1050.10">
    <property type="match status" value="1"/>
</dbReference>
<dbReference type="InterPro" id="IPR036282">
    <property type="entry name" value="Glutathione-S-Trfase_C_sf"/>
</dbReference>
<protein>
    <submittedName>
        <fullName evidence="4">Maleylacetoacetate isomerase</fullName>
    </submittedName>
</protein>
<evidence type="ECO:0000259" key="3">
    <source>
        <dbReference type="PROSITE" id="PS50405"/>
    </source>
</evidence>
<dbReference type="InterPro" id="IPR040079">
    <property type="entry name" value="Glutathione_S-Trfase"/>
</dbReference>
<dbReference type="InterPro" id="IPR004045">
    <property type="entry name" value="Glutathione_S-Trfase_N"/>
</dbReference>
<reference evidence="4 5" key="1">
    <citation type="submission" date="2016-02" db="EMBL/GenBank/DDBJ databases">
        <authorList>
            <person name="Wen L."/>
            <person name="He K."/>
            <person name="Yang H."/>
        </authorList>
    </citation>
    <scope>NUCLEOTIDE SEQUENCE [LARGE SCALE GENOMIC DNA]</scope>
    <source>
        <strain evidence="4 5">CD09_2</strain>
    </source>
</reference>
<dbReference type="InterPro" id="IPR034333">
    <property type="entry name" value="GST_Zeta_N"/>
</dbReference>
<dbReference type="Proteomes" id="UP000077262">
    <property type="component" value="Unassembled WGS sequence"/>
</dbReference>
<dbReference type="NCBIfam" id="TIGR01262">
    <property type="entry name" value="maiA"/>
    <property type="match status" value="1"/>
</dbReference>
<dbReference type="GO" id="GO:0004364">
    <property type="term" value="F:glutathione transferase activity"/>
    <property type="evidence" value="ECO:0007669"/>
    <property type="project" value="TreeGrafter"/>
</dbReference>
<dbReference type="Pfam" id="PF13410">
    <property type="entry name" value="GST_C_2"/>
    <property type="match status" value="1"/>
</dbReference>
<dbReference type="InterPro" id="IPR036249">
    <property type="entry name" value="Thioredoxin-like_sf"/>
</dbReference>
<dbReference type="Pfam" id="PF13409">
    <property type="entry name" value="GST_N_2"/>
    <property type="match status" value="1"/>
</dbReference>
<dbReference type="InterPro" id="IPR005955">
    <property type="entry name" value="GST_Zeta"/>
</dbReference>
<dbReference type="Gene3D" id="3.40.30.10">
    <property type="entry name" value="Glutaredoxin"/>
    <property type="match status" value="1"/>
</dbReference>
<dbReference type="CDD" id="cd03191">
    <property type="entry name" value="GST_C_Zeta"/>
    <property type="match status" value="1"/>
</dbReference>
<feature type="domain" description="GST C-terminal" evidence="3">
    <location>
        <begin position="85"/>
        <end position="211"/>
    </location>
</feature>
<sequence>MLLHDYWRSTASYRVRIALNLKGLSYRQETHDLRRGEQASPDYAAINPQKLVPTLMVEGATLAQSPAILEWLEEGWPDPPLLPQGLNERAIVRAMTAIVVSDIHPINNLRVLNRLRGELRASEDQVSAWIAHWIGEGFTALERLVDEHGATFAFGDQPTFADCALVPQLYSAERFRVDLTPYPRLAAVGAAARGLAAFDRAHPSRQADADAPPA</sequence>
<dbReference type="SUPFAM" id="SSF52833">
    <property type="entry name" value="Thioredoxin-like"/>
    <property type="match status" value="1"/>
</dbReference>
<dbReference type="SFLD" id="SFLDG00358">
    <property type="entry name" value="Main_(cytGST)"/>
    <property type="match status" value="1"/>
</dbReference>
<dbReference type="PROSITE" id="PS50405">
    <property type="entry name" value="GST_CTER"/>
    <property type="match status" value="1"/>
</dbReference>
<dbReference type="GO" id="GO:0016034">
    <property type="term" value="F:maleylacetoacetate isomerase activity"/>
    <property type="evidence" value="ECO:0007669"/>
    <property type="project" value="TreeGrafter"/>
</dbReference>
<organism evidence="4 5">
    <name type="scientific">Sphingobium yanoikuyae</name>
    <name type="common">Sphingomonas yanoikuyae</name>
    <dbReference type="NCBI Taxonomy" id="13690"/>
    <lineage>
        <taxon>Bacteria</taxon>
        <taxon>Pseudomonadati</taxon>
        <taxon>Pseudomonadota</taxon>
        <taxon>Alphaproteobacteria</taxon>
        <taxon>Sphingomonadales</taxon>
        <taxon>Sphingomonadaceae</taxon>
        <taxon>Sphingobium</taxon>
    </lineage>
</organism>
<dbReference type="OrthoDB" id="509852at2"/>
<dbReference type="EMBL" id="LSTR01000028">
    <property type="protein sequence ID" value="OAH44727.1"/>
    <property type="molecule type" value="Genomic_DNA"/>
</dbReference>
<evidence type="ECO:0000256" key="1">
    <source>
        <dbReference type="ARBA" id="ARBA00010007"/>
    </source>
</evidence>